<dbReference type="PROSITE" id="PS50801">
    <property type="entry name" value="STAS"/>
    <property type="match status" value="1"/>
</dbReference>
<proteinExistence type="predicted"/>
<dbReference type="SUPFAM" id="SSF52091">
    <property type="entry name" value="SpoIIaa-like"/>
    <property type="match status" value="1"/>
</dbReference>
<dbReference type="CDD" id="cd07043">
    <property type="entry name" value="STAS_anti-anti-sigma_factors"/>
    <property type="match status" value="1"/>
</dbReference>
<evidence type="ECO:0000259" key="1">
    <source>
        <dbReference type="PROSITE" id="PS50801"/>
    </source>
</evidence>
<name>A0A1H7ICY2_9GAMM</name>
<dbReference type="OrthoDB" id="6174465at2"/>
<evidence type="ECO:0000313" key="3">
    <source>
        <dbReference type="Proteomes" id="UP000198807"/>
    </source>
</evidence>
<dbReference type="STRING" id="650850.SAMN04488129_10384"/>
<dbReference type="InterPro" id="IPR036513">
    <property type="entry name" value="STAS_dom_sf"/>
</dbReference>
<keyword evidence="3" id="KW-1185">Reference proteome</keyword>
<dbReference type="EMBL" id="FOBC01000003">
    <property type="protein sequence ID" value="SEK60308.1"/>
    <property type="molecule type" value="Genomic_DNA"/>
</dbReference>
<dbReference type="Pfam" id="PF13466">
    <property type="entry name" value="STAS_2"/>
    <property type="match status" value="1"/>
</dbReference>
<dbReference type="InterPro" id="IPR058548">
    <property type="entry name" value="MlaB-like_STAS"/>
</dbReference>
<feature type="domain" description="STAS" evidence="1">
    <location>
        <begin position="19"/>
        <end position="112"/>
    </location>
</feature>
<reference evidence="3" key="1">
    <citation type="submission" date="2016-10" db="EMBL/GenBank/DDBJ databases">
        <authorList>
            <person name="Varghese N."/>
            <person name="Submissions S."/>
        </authorList>
    </citation>
    <scope>NUCLEOTIDE SEQUENCE [LARGE SCALE GENOMIC DNA]</scope>
    <source>
        <strain evidence="3">CGMCC 1.9150</strain>
    </source>
</reference>
<dbReference type="AlphaFoldDB" id="A0A1H7ICY2"/>
<dbReference type="InterPro" id="IPR002645">
    <property type="entry name" value="STAS_dom"/>
</dbReference>
<gene>
    <name evidence="2" type="ORF">SAMN04488129_10384</name>
</gene>
<accession>A0A1H7ICY2</accession>
<sequence length="112" mass="11755">MSVLLEQRSSCLEAEDCRLVVTGEVGFEVASVMAEAGNAWLAGRPAGSEVVFDLSGVDRVSSAALSVLLEWSRQARDVGVEVASVRLSAPLERLTRLAGLDTLLPLGETVAA</sequence>
<evidence type="ECO:0000313" key="2">
    <source>
        <dbReference type="EMBL" id="SEK60308.1"/>
    </source>
</evidence>
<dbReference type="Gene3D" id="3.30.750.24">
    <property type="entry name" value="STAS domain"/>
    <property type="match status" value="1"/>
</dbReference>
<protein>
    <submittedName>
        <fullName evidence="2">Phospholipid transport system transporter-binding protein</fullName>
    </submittedName>
</protein>
<organism evidence="2 3">
    <name type="scientific">Halomonas daqiaonensis</name>
    <dbReference type="NCBI Taxonomy" id="650850"/>
    <lineage>
        <taxon>Bacteria</taxon>
        <taxon>Pseudomonadati</taxon>
        <taxon>Pseudomonadota</taxon>
        <taxon>Gammaproteobacteria</taxon>
        <taxon>Oceanospirillales</taxon>
        <taxon>Halomonadaceae</taxon>
        <taxon>Halomonas</taxon>
    </lineage>
</organism>
<dbReference type="RefSeq" id="WP_089710496.1">
    <property type="nucleotide sequence ID" value="NZ_FOBC01000003.1"/>
</dbReference>
<dbReference type="Proteomes" id="UP000198807">
    <property type="component" value="Unassembled WGS sequence"/>
</dbReference>